<evidence type="ECO:0000256" key="12">
    <source>
        <dbReference type="PROSITE-ProRule" id="PRU01023"/>
    </source>
</evidence>
<feature type="domain" description="Sm" evidence="15">
    <location>
        <begin position="1"/>
        <end position="74"/>
    </location>
</feature>
<evidence type="ECO:0000313" key="17">
    <source>
        <dbReference type="WBParaSite" id="TCONS_00012187.p1"/>
    </source>
</evidence>
<feature type="compositionally biased region" description="Gly residues" evidence="13">
    <location>
        <begin position="103"/>
        <end position="114"/>
    </location>
</feature>
<evidence type="ECO:0000256" key="10">
    <source>
        <dbReference type="ARBA" id="ARBA00042050"/>
    </source>
</evidence>
<dbReference type="InterPro" id="IPR034101">
    <property type="entry name" value="Lsm4"/>
</dbReference>
<dbReference type="PROSITE" id="PS52002">
    <property type="entry name" value="SM"/>
    <property type="match status" value="1"/>
</dbReference>
<keyword evidence="16" id="KW-1185">Reference proteome</keyword>
<keyword evidence="7 12" id="KW-0694">RNA-binding</keyword>
<keyword evidence="8" id="KW-0809">Transit peptide</keyword>
<feature type="domain" description="SAM-dependent MTase RsmB/NOP-type" evidence="14">
    <location>
        <begin position="303"/>
        <end position="602"/>
    </location>
</feature>
<evidence type="ECO:0000256" key="11">
    <source>
        <dbReference type="ARBA" id="ARBA00049302"/>
    </source>
</evidence>
<evidence type="ECO:0000256" key="13">
    <source>
        <dbReference type="SAM" id="MobiDB-lite"/>
    </source>
</evidence>
<dbReference type="Proteomes" id="UP000035681">
    <property type="component" value="Unplaced"/>
</dbReference>
<keyword evidence="6" id="KW-0508">mRNA splicing</keyword>
<dbReference type="GO" id="GO:0005762">
    <property type="term" value="C:mitochondrial large ribosomal subunit"/>
    <property type="evidence" value="ECO:0007669"/>
    <property type="project" value="TreeGrafter"/>
</dbReference>
<dbReference type="SUPFAM" id="SSF53335">
    <property type="entry name" value="S-adenosyl-L-methionine-dependent methyltransferases"/>
    <property type="match status" value="1"/>
</dbReference>
<keyword evidence="4 12" id="KW-0808">Transferase</keyword>
<dbReference type="Gene3D" id="3.40.50.150">
    <property type="entry name" value="Vaccinia Virus protein VP39"/>
    <property type="match status" value="1"/>
</dbReference>
<dbReference type="PANTHER" id="PTHR22808">
    <property type="entry name" value="NCL1 YEAST -RELATED NOL1/NOP2/FMU SUN DOMAIN-CONTAINING"/>
    <property type="match status" value="1"/>
</dbReference>
<name>A0AAF5DGS2_STRER</name>
<dbReference type="Pfam" id="PF01423">
    <property type="entry name" value="LSM"/>
    <property type="match status" value="1"/>
</dbReference>
<comment type="subcellular location">
    <subcellularLocation>
        <location evidence="1">Mitochondrion</location>
    </subcellularLocation>
</comment>
<evidence type="ECO:0000256" key="4">
    <source>
        <dbReference type="ARBA" id="ARBA00022679"/>
    </source>
</evidence>
<evidence type="ECO:0000313" key="16">
    <source>
        <dbReference type="Proteomes" id="UP000035681"/>
    </source>
</evidence>
<dbReference type="GO" id="GO:0005681">
    <property type="term" value="C:spliceosomal complex"/>
    <property type="evidence" value="ECO:0007669"/>
    <property type="project" value="UniProtKB-KW"/>
</dbReference>
<dbReference type="InterPro" id="IPR047575">
    <property type="entry name" value="Sm"/>
</dbReference>
<keyword evidence="6" id="KW-0507">mRNA processing</keyword>
<evidence type="ECO:0000256" key="7">
    <source>
        <dbReference type="ARBA" id="ARBA00022884"/>
    </source>
</evidence>
<evidence type="ECO:0000256" key="2">
    <source>
        <dbReference type="ARBA" id="ARBA00022552"/>
    </source>
</evidence>
<evidence type="ECO:0000256" key="9">
    <source>
        <dbReference type="ARBA" id="ARBA00023128"/>
    </source>
</evidence>
<feature type="binding site" evidence="12">
    <location>
        <position position="420"/>
    </location>
    <ligand>
        <name>S-adenosyl-L-methionine</name>
        <dbReference type="ChEBI" id="CHEBI:59789"/>
    </ligand>
</feature>
<dbReference type="PRINTS" id="PR02008">
    <property type="entry name" value="RCMTFAMILY"/>
</dbReference>
<feature type="region of interest" description="Disordered" evidence="13">
    <location>
        <begin position="258"/>
        <end position="282"/>
    </location>
</feature>
<dbReference type="AlphaFoldDB" id="A0AAF5DGS2"/>
<dbReference type="PROSITE" id="PS51686">
    <property type="entry name" value="SAM_MT_RSMB_NOP"/>
    <property type="match status" value="1"/>
</dbReference>
<dbReference type="InterPro" id="IPR049560">
    <property type="entry name" value="MeTrfase_RsmB-F_NOP2_cat"/>
</dbReference>
<keyword evidence="6" id="KW-0747">Spliceosome</keyword>
<dbReference type="GO" id="GO:0008173">
    <property type="term" value="F:RNA methyltransferase activity"/>
    <property type="evidence" value="ECO:0007669"/>
    <property type="project" value="InterPro"/>
</dbReference>
<dbReference type="FunFam" id="3.40.50.150:FF:000055">
    <property type="entry name" value="5-methylcytosine rRNA methyltransferase NSUN4"/>
    <property type="match status" value="1"/>
</dbReference>
<protein>
    <recommendedName>
        <fullName evidence="10">NOL1/NOP2/Sun domain family member 4</fullName>
    </recommendedName>
</protein>
<dbReference type="Pfam" id="PF01189">
    <property type="entry name" value="Methyltr_RsmB-F"/>
    <property type="match status" value="1"/>
</dbReference>
<evidence type="ECO:0000259" key="15">
    <source>
        <dbReference type="PROSITE" id="PS52002"/>
    </source>
</evidence>
<dbReference type="Gene3D" id="6.20.240.40">
    <property type="match status" value="1"/>
</dbReference>
<evidence type="ECO:0000256" key="3">
    <source>
        <dbReference type="ARBA" id="ARBA00022603"/>
    </source>
</evidence>
<evidence type="ECO:0000256" key="8">
    <source>
        <dbReference type="ARBA" id="ARBA00022946"/>
    </source>
</evidence>
<dbReference type="InterPro" id="IPR010920">
    <property type="entry name" value="LSM_dom_sf"/>
</dbReference>
<proteinExistence type="inferred from homology"/>
<evidence type="ECO:0000256" key="5">
    <source>
        <dbReference type="ARBA" id="ARBA00022691"/>
    </source>
</evidence>
<comment type="similarity">
    <text evidence="12">Belongs to the class I-like SAM-binding methyltransferase superfamily. RsmB/NOP family.</text>
</comment>
<dbReference type="GO" id="GO:0000956">
    <property type="term" value="P:nuclear-transcribed mRNA catabolic process"/>
    <property type="evidence" value="ECO:0007669"/>
    <property type="project" value="InterPro"/>
</dbReference>
<dbReference type="InterPro" id="IPR029063">
    <property type="entry name" value="SAM-dependent_MTases_sf"/>
</dbReference>
<dbReference type="GO" id="GO:0000398">
    <property type="term" value="P:mRNA splicing, via spliceosome"/>
    <property type="evidence" value="ECO:0007669"/>
    <property type="project" value="InterPro"/>
</dbReference>
<feature type="region of interest" description="Disordered" evidence="13">
    <location>
        <begin position="86"/>
        <end position="129"/>
    </location>
</feature>
<dbReference type="PANTHER" id="PTHR22808:SF3">
    <property type="entry name" value="5-METHYLCYTOSINE RRNA METHYLTRANSFERASE NSUN4"/>
    <property type="match status" value="1"/>
</dbReference>
<evidence type="ECO:0000256" key="6">
    <source>
        <dbReference type="ARBA" id="ARBA00022728"/>
    </source>
</evidence>
<dbReference type="GO" id="GO:0003723">
    <property type="term" value="F:RNA binding"/>
    <property type="evidence" value="ECO:0007669"/>
    <property type="project" value="UniProtKB-UniRule"/>
</dbReference>
<feature type="binding site" evidence="12">
    <location>
        <begin position="397"/>
        <end position="403"/>
    </location>
    <ligand>
        <name>S-adenosyl-L-methionine</name>
        <dbReference type="ChEBI" id="CHEBI:59789"/>
    </ligand>
</feature>
<keyword evidence="3 12" id="KW-0489">Methyltransferase</keyword>
<organism evidence="16 17">
    <name type="scientific">Strongyloides stercoralis</name>
    <name type="common">Threadworm</name>
    <dbReference type="NCBI Taxonomy" id="6248"/>
    <lineage>
        <taxon>Eukaryota</taxon>
        <taxon>Metazoa</taxon>
        <taxon>Ecdysozoa</taxon>
        <taxon>Nematoda</taxon>
        <taxon>Chromadorea</taxon>
        <taxon>Rhabditida</taxon>
        <taxon>Tylenchina</taxon>
        <taxon>Panagrolaimomorpha</taxon>
        <taxon>Strongyloidoidea</taxon>
        <taxon>Strongyloididae</taxon>
        <taxon>Strongyloides</taxon>
    </lineage>
</organism>
<dbReference type="GO" id="GO:0031167">
    <property type="term" value="P:rRNA methylation"/>
    <property type="evidence" value="ECO:0007669"/>
    <property type="project" value="TreeGrafter"/>
</dbReference>
<dbReference type="SMART" id="SM00651">
    <property type="entry name" value="Sm"/>
    <property type="match status" value="1"/>
</dbReference>
<keyword evidence="9" id="KW-0496">Mitochondrion</keyword>
<evidence type="ECO:0000256" key="1">
    <source>
        <dbReference type="ARBA" id="ARBA00004173"/>
    </source>
</evidence>
<feature type="active site" description="Nucleophile" evidence="12">
    <location>
        <position position="527"/>
    </location>
</feature>
<comment type="catalytic activity">
    <reaction evidence="11">
        <text>a cytidine in rRNA + S-adenosyl-L-methionine = a 5-methylcytidine in rRNA + S-adenosyl-L-homocysteine + H(+)</text>
        <dbReference type="Rhea" id="RHEA:61484"/>
        <dbReference type="Rhea" id="RHEA-COMP:15836"/>
        <dbReference type="Rhea" id="RHEA-COMP:15837"/>
        <dbReference type="ChEBI" id="CHEBI:15378"/>
        <dbReference type="ChEBI" id="CHEBI:57856"/>
        <dbReference type="ChEBI" id="CHEBI:59789"/>
        <dbReference type="ChEBI" id="CHEBI:74483"/>
        <dbReference type="ChEBI" id="CHEBI:82748"/>
    </reaction>
</comment>
<accession>A0AAF5DGS2</accession>
<reference evidence="17" key="1">
    <citation type="submission" date="2024-02" db="UniProtKB">
        <authorList>
            <consortium name="WormBaseParasite"/>
        </authorList>
    </citation>
    <scope>IDENTIFICATION</scope>
</reference>
<dbReference type="SUPFAM" id="SSF50182">
    <property type="entry name" value="Sm-like ribonucleoproteins"/>
    <property type="match status" value="1"/>
</dbReference>
<dbReference type="CDD" id="cd01723">
    <property type="entry name" value="LSm4"/>
    <property type="match status" value="1"/>
</dbReference>
<sequence length="603" mass="67918">LPQSLLRSAQNHPMLIELKNGETYNGHLATCDSWMNIHLKDAICTSKDGDKFVKYPEVLIRGSTVKYIRIPEEVVDLVRKEAEEARKQQKDNKKFKKQWNSRGGHGQRGGGIQKGSGNQRNNRGGRGNFQNLKMSNFFISSKLRLLKSPIHLNTILREKSGKFKAKIAKTTQLKTPTMMALDHFDFYYGPMFGKNWPSVRLGLTTPNNFVAIVNNFSEECHINEAIIKDLGTVNLIEQITNGMSIASERLRKKKELFEKKSATSGENNDSKDENSLECEDEASKDVDVRTEAGLAEFTQSSHTFSIDELQVPKDFENGNIKITGLEGQYDSLPIKEDFIYYPRMLKIYAFPRGALMDYPAPWIDKKQTSGWWLLDGGSIVPVLALGITEKDHILDMCAAPGGKSLLMLQTGLPEKVVCNDGKIHRIGQLRKALTSYVPEDSEHAEKIVLKKKDASNVERWDELNLYDKVLVDAPCSTDRLAVKQDEGNMYSKKMTNERLGLPELQTKILINALRSVKVGGTVVYSTCTLSPSQNESVVENACAIVKRNFGIVCVERSLKQLKSHLTSTGLYRFNDQCRRGLLVVPFLPSNFGPMYVCKIERQK</sequence>
<evidence type="ECO:0000259" key="14">
    <source>
        <dbReference type="PROSITE" id="PS51686"/>
    </source>
</evidence>
<dbReference type="InterPro" id="IPR001163">
    <property type="entry name" value="Sm_dom_euk/arc"/>
</dbReference>
<dbReference type="Gene3D" id="2.30.30.100">
    <property type="match status" value="1"/>
</dbReference>
<dbReference type="InterPro" id="IPR001678">
    <property type="entry name" value="MeTrfase_RsmB-F_NOP2_dom"/>
</dbReference>
<keyword evidence="2" id="KW-0698">rRNA processing</keyword>
<feature type="binding site" evidence="12">
    <location>
        <position position="453"/>
    </location>
    <ligand>
        <name>S-adenosyl-L-methionine</name>
        <dbReference type="ChEBI" id="CHEBI:59789"/>
    </ligand>
</feature>
<dbReference type="InterPro" id="IPR023267">
    <property type="entry name" value="RCMT"/>
</dbReference>
<dbReference type="WBParaSite" id="TCONS_00012187.p1">
    <property type="protein sequence ID" value="TCONS_00012187.p1"/>
    <property type="gene ID" value="XLOC_007647"/>
</dbReference>
<feature type="binding site" evidence="12">
    <location>
        <position position="472"/>
    </location>
    <ligand>
        <name>S-adenosyl-L-methionine</name>
        <dbReference type="ChEBI" id="CHEBI:59789"/>
    </ligand>
</feature>
<keyword evidence="5 12" id="KW-0949">S-adenosyl-L-methionine</keyword>